<evidence type="ECO:0000313" key="2">
    <source>
        <dbReference type="Proteomes" id="UP001174909"/>
    </source>
</evidence>
<accession>A0AA35R809</accession>
<dbReference type="EMBL" id="CASHTH010000645">
    <property type="protein sequence ID" value="CAI8005898.1"/>
    <property type="molecule type" value="Genomic_DNA"/>
</dbReference>
<proteinExistence type="predicted"/>
<evidence type="ECO:0000313" key="1">
    <source>
        <dbReference type="EMBL" id="CAI8005898.1"/>
    </source>
</evidence>
<name>A0AA35R809_GEOBA</name>
<reference evidence="1" key="1">
    <citation type="submission" date="2023-03" db="EMBL/GenBank/DDBJ databases">
        <authorList>
            <person name="Steffen K."/>
            <person name="Cardenas P."/>
        </authorList>
    </citation>
    <scope>NUCLEOTIDE SEQUENCE</scope>
</reference>
<dbReference type="AlphaFoldDB" id="A0AA35R809"/>
<sequence>MCRPRWIYCGKEVTNDCLESLMACSDGSVPHKCLVDPCLTARCPAVEGAVCVADYCGGCRDRWMLGDMEVTKKCHQGLASAAWNGPLSYRLDAAASFQQNWCQPAVCHIPGASCRFNKDRYRWWTPYGEDVTRWC</sequence>
<keyword evidence="2" id="KW-1185">Reference proteome</keyword>
<protein>
    <submittedName>
        <fullName evidence="1">Uncharacterized protein</fullName>
    </submittedName>
</protein>
<gene>
    <name evidence="1" type="ORF">GBAR_LOCUS4470</name>
</gene>
<organism evidence="1 2">
    <name type="scientific">Geodia barretti</name>
    <name type="common">Barrett's horny sponge</name>
    <dbReference type="NCBI Taxonomy" id="519541"/>
    <lineage>
        <taxon>Eukaryota</taxon>
        <taxon>Metazoa</taxon>
        <taxon>Porifera</taxon>
        <taxon>Demospongiae</taxon>
        <taxon>Heteroscleromorpha</taxon>
        <taxon>Tetractinellida</taxon>
        <taxon>Astrophorina</taxon>
        <taxon>Geodiidae</taxon>
        <taxon>Geodia</taxon>
    </lineage>
</organism>
<comment type="caution">
    <text evidence="1">The sequence shown here is derived from an EMBL/GenBank/DDBJ whole genome shotgun (WGS) entry which is preliminary data.</text>
</comment>
<dbReference type="Proteomes" id="UP001174909">
    <property type="component" value="Unassembled WGS sequence"/>
</dbReference>